<feature type="compositionally biased region" description="Basic and acidic residues" evidence="1">
    <location>
        <begin position="15"/>
        <end position="27"/>
    </location>
</feature>
<evidence type="ECO:0000313" key="2">
    <source>
        <dbReference type="EMBL" id="KYK61358.1"/>
    </source>
</evidence>
<gene>
    <name evidence="2" type="ORF">DCS_02500</name>
</gene>
<dbReference type="AlphaFoldDB" id="A0A151GW82"/>
<dbReference type="RefSeq" id="XP_040660710.1">
    <property type="nucleotide sequence ID" value="XM_040799827.1"/>
</dbReference>
<evidence type="ECO:0000256" key="1">
    <source>
        <dbReference type="SAM" id="MobiDB-lite"/>
    </source>
</evidence>
<evidence type="ECO:0000313" key="3">
    <source>
        <dbReference type="Proteomes" id="UP000076580"/>
    </source>
</evidence>
<proteinExistence type="predicted"/>
<reference evidence="2 3" key="1">
    <citation type="journal article" date="2016" name="Sci. Rep.">
        <title>Insights into Adaptations to a Near-Obligate Nematode Endoparasitic Lifestyle from the Finished Genome of Drechmeria coniospora.</title>
        <authorList>
            <person name="Zhang L."/>
            <person name="Zhou Z."/>
            <person name="Guo Q."/>
            <person name="Fokkens L."/>
            <person name="Miskei M."/>
            <person name="Pocsi I."/>
            <person name="Zhang W."/>
            <person name="Chen M."/>
            <person name="Wang L."/>
            <person name="Sun Y."/>
            <person name="Donzelli B.G."/>
            <person name="Gibson D.M."/>
            <person name="Nelson D.R."/>
            <person name="Luo J.G."/>
            <person name="Rep M."/>
            <person name="Liu H."/>
            <person name="Yang S."/>
            <person name="Wang J."/>
            <person name="Krasnoff S.B."/>
            <person name="Xu Y."/>
            <person name="Molnar I."/>
            <person name="Lin M."/>
        </authorList>
    </citation>
    <scope>NUCLEOTIDE SEQUENCE [LARGE SCALE GENOMIC DNA]</scope>
    <source>
        <strain evidence="2 3">ARSEF 6962</strain>
    </source>
</reference>
<accession>A0A151GW82</accession>
<protein>
    <submittedName>
        <fullName evidence="2">Uncharacterized protein</fullName>
    </submittedName>
</protein>
<dbReference type="InParanoid" id="A0A151GW82"/>
<dbReference type="EMBL" id="LAYC01000001">
    <property type="protein sequence ID" value="KYK61358.1"/>
    <property type="molecule type" value="Genomic_DNA"/>
</dbReference>
<feature type="region of interest" description="Disordered" evidence="1">
    <location>
        <begin position="1"/>
        <end position="37"/>
    </location>
</feature>
<sequence>MAPPSVMTPLLPRGSGRDGNTDPERDPPTAPPRPTGHAMTRLQHATVCTFAAVHILRGVGLIAYPGVKALLSSASIDPSLHLFCAFVGLRDVLLGGVLAMSLRRREGEAHGALAAMLLSDAVDTFVLIFAEAATTGAWRGPRPVVVIAAVAALATVEHMTLWSMAGDGPAVPGGDSRAHQLRILGGEDKMARLDSWMLEMQRAETAKGGYRRQPADADAD</sequence>
<comment type="caution">
    <text evidence="2">The sequence shown here is derived from an EMBL/GenBank/DDBJ whole genome shotgun (WGS) entry which is preliminary data.</text>
</comment>
<dbReference type="GeneID" id="63715143"/>
<organism evidence="2 3">
    <name type="scientific">Drechmeria coniospora</name>
    <name type="common">Nematophagous fungus</name>
    <name type="synonym">Meria coniospora</name>
    <dbReference type="NCBI Taxonomy" id="98403"/>
    <lineage>
        <taxon>Eukaryota</taxon>
        <taxon>Fungi</taxon>
        <taxon>Dikarya</taxon>
        <taxon>Ascomycota</taxon>
        <taxon>Pezizomycotina</taxon>
        <taxon>Sordariomycetes</taxon>
        <taxon>Hypocreomycetidae</taxon>
        <taxon>Hypocreales</taxon>
        <taxon>Ophiocordycipitaceae</taxon>
        <taxon>Drechmeria</taxon>
    </lineage>
</organism>
<name>A0A151GW82_DRECN</name>
<dbReference type="Proteomes" id="UP000076580">
    <property type="component" value="Chromosome 01"/>
</dbReference>
<keyword evidence="3" id="KW-1185">Reference proteome</keyword>